<name>A0A1B2HVP8_9PSEU</name>
<dbReference type="KEGG" id="led:BBK82_43615"/>
<feature type="compositionally biased region" description="Basic and acidic residues" evidence="1">
    <location>
        <begin position="7"/>
        <end position="20"/>
    </location>
</feature>
<dbReference type="EMBL" id="CP016793">
    <property type="protein sequence ID" value="ANZ41809.1"/>
    <property type="molecule type" value="Genomic_DNA"/>
</dbReference>
<organism evidence="2 3">
    <name type="scientific">Lentzea guizhouensis</name>
    <dbReference type="NCBI Taxonomy" id="1586287"/>
    <lineage>
        <taxon>Bacteria</taxon>
        <taxon>Bacillati</taxon>
        <taxon>Actinomycetota</taxon>
        <taxon>Actinomycetes</taxon>
        <taxon>Pseudonocardiales</taxon>
        <taxon>Pseudonocardiaceae</taxon>
        <taxon>Lentzea</taxon>
    </lineage>
</organism>
<protein>
    <submittedName>
        <fullName evidence="2">Uncharacterized protein</fullName>
    </submittedName>
</protein>
<dbReference type="AlphaFoldDB" id="A0A1B2HVP8"/>
<keyword evidence="3" id="KW-1185">Reference proteome</keyword>
<proteinExistence type="predicted"/>
<sequence>MAMHAENAMREARMSITDVRESSSTLKVNVSCAARSAQMPKRTSCCGRELACRRHQVATRGRGAFVTVIGC</sequence>
<evidence type="ECO:0000313" key="3">
    <source>
        <dbReference type="Proteomes" id="UP000093053"/>
    </source>
</evidence>
<evidence type="ECO:0000313" key="2">
    <source>
        <dbReference type="EMBL" id="ANZ41809.1"/>
    </source>
</evidence>
<evidence type="ECO:0000256" key="1">
    <source>
        <dbReference type="SAM" id="MobiDB-lite"/>
    </source>
</evidence>
<accession>A0A1B2HVP8</accession>
<feature type="region of interest" description="Disordered" evidence="1">
    <location>
        <begin position="1"/>
        <end position="20"/>
    </location>
</feature>
<reference evidence="2 3" key="1">
    <citation type="submission" date="2016-07" db="EMBL/GenBank/DDBJ databases">
        <title>Complete genome sequence of the Lentzea guizhouensis DHS C013.</title>
        <authorList>
            <person name="Cao C."/>
        </authorList>
    </citation>
    <scope>NUCLEOTIDE SEQUENCE [LARGE SCALE GENOMIC DNA]</scope>
    <source>
        <strain evidence="2 3">DHS C013</strain>
    </source>
</reference>
<gene>
    <name evidence="2" type="ORF">BBK82_43615</name>
</gene>
<dbReference type="Proteomes" id="UP000093053">
    <property type="component" value="Chromosome"/>
</dbReference>